<reference evidence="3 4" key="1">
    <citation type="journal article" date="2008" name="BMC Microbiol.">
        <title>Complete genome sequence of Treponema pallidum ssp. pallidum strain SS14 determined with oligonucleotide arrays.</title>
        <authorList>
            <person name="Matejkova P."/>
            <person name="Strouhal M."/>
            <person name="Smajs D."/>
            <person name="Norris S.J."/>
            <person name="Palzkill T."/>
            <person name="Petrosino J.F."/>
            <person name="Sodergren E."/>
            <person name="Norton J.E."/>
            <person name="Singh J."/>
            <person name="Richmond T.A."/>
            <person name="Molla M.N."/>
            <person name="Albert T.J."/>
            <person name="Weinstock G.M."/>
        </authorList>
    </citation>
    <scope>NUCLEOTIDE SEQUENCE [LARGE SCALE GENOMIC DNA]</scope>
    <source>
        <strain evidence="3 4">SS14</strain>
    </source>
</reference>
<dbReference type="SMART" id="SM00257">
    <property type="entry name" value="LysM"/>
    <property type="match status" value="2"/>
</dbReference>
<name>A0A0H3BII2_TREPS</name>
<dbReference type="Gene3D" id="2.70.70.10">
    <property type="entry name" value="Glucose Permease (Domain IIA)"/>
    <property type="match status" value="1"/>
</dbReference>
<evidence type="ECO:0000256" key="1">
    <source>
        <dbReference type="SAM" id="Phobius"/>
    </source>
</evidence>
<evidence type="ECO:0000313" key="4">
    <source>
        <dbReference type="Proteomes" id="UP000001202"/>
    </source>
</evidence>
<keyword evidence="1" id="KW-1133">Transmembrane helix</keyword>
<dbReference type="GeneID" id="93875948"/>
<dbReference type="InterPro" id="IPR050570">
    <property type="entry name" value="Cell_wall_metabolism_enzyme"/>
</dbReference>
<accession>A0A0H3BII2</accession>
<evidence type="ECO:0000259" key="2">
    <source>
        <dbReference type="PROSITE" id="PS51782"/>
    </source>
</evidence>
<dbReference type="InterPro" id="IPR016047">
    <property type="entry name" value="M23ase_b-sheet_dom"/>
</dbReference>
<dbReference type="Gene3D" id="3.10.350.10">
    <property type="entry name" value="LysM domain"/>
    <property type="match status" value="2"/>
</dbReference>
<feature type="transmembrane region" description="Helical" evidence="1">
    <location>
        <begin position="21"/>
        <end position="42"/>
    </location>
</feature>
<evidence type="ECO:0000313" key="3">
    <source>
        <dbReference type="EMBL" id="ACD70581.1"/>
    </source>
</evidence>
<dbReference type="PATRIC" id="fig|243276.5.peg.170"/>
<dbReference type="GO" id="GO:0004222">
    <property type="term" value="F:metalloendopeptidase activity"/>
    <property type="evidence" value="ECO:0007669"/>
    <property type="project" value="TreeGrafter"/>
</dbReference>
<dbReference type="Pfam" id="PF01551">
    <property type="entry name" value="Peptidase_M23"/>
    <property type="match status" value="1"/>
</dbReference>
<dbReference type="SUPFAM" id="SSF54106">
    <property type="entry name" value="LysM domain"/>
    <property type="match status" value="1"/>
</dbReference>
<dbReference type="SMR" id="A0A0H3BII2"/>
<proteinExistence type="predicted"/>
<dbReference type="Proteomes" id="UP000001202">
    <property type="component" value="Chromosome"/>
</dbReference>
<dbReference type="InterPro" id="IPR036779">
    <property type="entry name" value="LysM_dom_sf"/>
</dbReference>
<sequence>MSVYCRSSKQTVREPCRPVPVGALLLFVTLLLLALALAYFGAQVEPLTPALTLTEQEPRQASGYVSSLLRARIVQEDAEPALYYTVYEVREGDVVGRIAQRYDISQDAIISLNKLRSTRALQVGQLLKIPSVDGILYTVKNGDTFSSIAAAHQISLERLVLLNTPSSSKESPPSVRTLVSPFYNSAARESCVPFPFSSAKQWRENTSFDAVQPLQPARVLFLPGAHLSARALQEINGDLFRAPLRSRYYVSSRYGWRSDPFTGARSFHNGLDMVSRRGTPVYSALGGIVRTVGYSAVYGNYLIVGHHAGYQTLYGHLQTVLVSAGTRVTSATKIGLLGKTGRSTGPHLHFTIYKNGSAINPTSLLRMRTLP</sequence>
<keyword evidence="1" id="KW-0812">Transmembrane</keyword>
<dbReference type="Pfam" id="PF01476">
    <property type="entry name" value="LysM"/>
    <property type="match status" value="2"/>
</dbReference>
<dbReference type="RefSeq" id="WP_010881602.1">
    <property type="nucleotide sequence ID" value="NC_010741.1"/>
</dbReference>
<dbReference type="KEGG" id="tpp:TPASS_0155"/>
<feature type="domain" description="LysM" evidence="2">
    <location>
        <begin position="135"/>
        <end position="180"/>
    </location>
</feature>
<dbReference type="CDD" id="cd12797">
    <property type="entry name" value="M23_peptidase"/>
    <property type="match status" value="1"/>
</dbReference>
<dbReference type="InterPro" id="IPR018392">
    <property type="entry name" value="LysM"/>
</dbReference>
<keyword evidence="1" id="KW-0472">Membrane</keyword>
<feature type="domain" description="LysM" evidence="2">
    <location>
        <begin position="85"/>
        <end position="129"/>
    </location>
</feature>
<dbReference type="AlphaFoldDB" id="A0A0H3BII2"/>
<organism evidence="3 4">
    <name type="scientific">Treponema pallidum subsp. pallidum (strain SS14)</name>
    <dbReference type="NCBI Taxonomy" id="455434"/>
    <lineage>
        <taxon>Bacteria</taxon>
        <taxon>Pseudomonadati</taxon>
        <taxon>Spirochaetota</taxon>
        <taxon>Spirochaetia</taxon>
        <taxon>Spirochaetales</taxon>
        <taxon>Treponemataceae</taxon>
        <taxon>Treponema</taxon>
    </lineage>
</organism>
<dbReference type="SUPFAM" id="SSF51261">
    <property type="entry name" value="Duplicated hybrid motif"/>
    <property type="match status" value="1"/>
</dbReference>
<dbReference type="EMBL" id="CP000805">
    <property type="protein sequence ID" value="ACD70581.1"/>
    <property type="molecule type" value="Genomic_DNA"/>
</dbReference>
<dbReference type="InterPro" id="IPR011055">
    <property type="entry name" value="Dup_hybrid_motif"/>
</dbReference>
<gene>
    <name evidence="3" type="ordered locus">TPASS_0155</name>
</gene>
<dbReference type="CDD" id="cd00118">
    <property type="entry name" value="LysM"/>
    <property type="match status" value="2"/>
</dbReference>
<dbReference type="PROSITE" id="PS51782">
    <property type="entry name" value="LYSM"/>
    <property type="match status" value="2"/>
</dbReference>
<protein>
    <submittedName>
        <fullName evidence="3">Fibronectin binding protein</fullName>
    </submittedName>
</protein>
<dbReference type="PANTHER" id="PTHR21666:SF270">
    <property type="entry name" value="MUREIN HYDROLASE ACTIVATOR ENVC"/>
    <property type="match status" value="1"/>
</dbReference>
<dbReference type="PANTHER" id="PTHR21666">
    <property type="entry name" value="PEPTIDASE-RELATED"/>
    <property type="match status" value="1"/>
</dbReference>